<dbReference type="InterPro" id="IPR013766">
    <property type="entry name" value="Thioredoxin_domain"/>
</dbReference>
<comment type="caution">
    <text evidence="7">The sequence shown here is derived from an EMBL/GenBank/DDBJ whole genome shotgun (WGS) entry which is preliminary data.</text>
</comment>
<evidence type="ECO:0000259" key="6">
    <source>
        <dbReference type="PROSITE" id="PS51352"/>
    </source>
</evidence>
<keyword evidence="3" id="KW-0479">Metal-binding</keyword>
<evidence type="ECO:0000256" key="3">
    <source>
        <dbReference type="PIRSR" id="PIRSR603782-1"/>
    </source>
</evidence>
<accession>A0A0C2RY78</accession>
<dbReference type="GO" id="GO:0046872">
    <property type="term" value="F:metal ion binding"/>
    <property type="evidence" value="ECO:0007669"/>
    <property type="project" value="UniProtKB-KW"/>
</dbReference>
<feature type="binding site" evidence="3">
    <location>
        <position position="64"/>
    </location>
    <ligand>
        <name>Cu cation</name>
        <dbReference type="ChEBI" id="CHEBI:23378"/>
    </ligand>
</feature>
<dbReference type="PROSITE" id="PS51257">
    <property type="entry name" value="PROKAR_LIPOPROTEIN"/>
    <property type="match status" value="1"/>
</dbReference>
<dbReference type="EMBL" id="JXRP01000016">
    <property type="protein sequence ID" value="KIL46744.1"/>
    <property type="molecule type" value="Genomic_DNA"/>
</dbReference>
<name>A0A0C2RY78_9BACL</name>
<keyword evidence="2 3" id="KW-0186">Copper</keyword>
<dbReference type="PROSITE" id="PS51352">
    <property type="entry name" value="THIOREDOXIN_2"/>
    <property type="match status" value="1"/>
</dbReference>
<dbReference type="InterPro" id="IPR003782">
    <property type="entry name" value="SCO1/SenC"/>
</dbReference>
<keyword evidence="8" id="KW-1185">Reference proteome</keyword>
<dbReference type="PANTHER" id="PTHR12151:SF25">
    <property type="entry name" value="LINALOOL DEHYDRATASE_ISOMERASE DOMAIN-CONTAINING PROTEIN"/>
    <property type="match status" value="1"/>
</dbReference>
<reference evidence="7 8" key="1">
    <citation type="submission" date="2015-01" db="EMBL/GenBank/DDBJ databases">
        <title>Genome sequencing of Jeotgalibacillus soli.</title>
        <authorList>
            <person name="Goh K.M."/>
            <person name="Chan K.-G."/>
            <person name="Yaakop A.S."/>
            <person name="Ee R."/>
            <person name="Gan H.M."/>
            <person name="Chan C.S."/>
        </authorList>
    </citation>
    <scope>NUCLEOTIDE SEQUENCE [LARGE SCALE GENOMIC DNA]</scope>
    <source>
        <strain evidence="7 8">P9</strain>
    </source>
</reference>
<protein>
    <recommendedName>
        <fullName evidence="6">Thioredoxin domain-containing protein</fullName>
    </recommendedName>
</protein>
<evidence type="ECO:0000256" key="1">
    <source>
        <dbReference type="ARBA" id="ARBA00010996"/>
    </source>
</evidence>
<organism evidence="7 8">
    <name type="scientific">Jeotgalibacillus soli</name>
    <dbReference type="NCBI Taxonomy" id="889306"/>
    <lineage>
        <taxon>Bacteria</taxon>
        <taxon>Bacillati</taxon>
        <taxon>Bacillota</taxon>
        <taxon>Bacilli</taxon>
        <taxon>Bacillales</taxon>
        <taxon>Caryophanaceae</taxon>
        <taxon>Jeotgalibacillus</taxon>
    </lineage>
</organism>
<dbReference type="PATRIC" id="fig|889306.3.peg.1877"/>
<feature type="chain" id="PRO_5039147323" description="Thioredoxin domain-containing protein" evidence="5">
    <location>
        <begin position="23"/>
        <end position="185"/>
    </location>
</feature>
<dbReference type="SUPFAM" id="SSF52833">
    <property type="entry name" value="Thioredoxin-like"/>
    <property type="match status" value="1"/>
</dbReference>
<dbReference type="Pfam" id="PF02630">
    <property type="entry name" value="SCO1-SenC"/>
    <property type="match status" value="1"/>
</dbReference>
<feature type="binding site" evidence="3">
    <location>
        <position position="60"/>
    </location>
    <ligand>
        <name>Cu cation</name>
        <dbReference type="ChEBI" id="CHEBI:23378"/>
    </ligand>
</feature>
<dbReference type="InterPro" id="IPR036249">
    <property type="entry name" value="Thioredoxin-like_sf"/>
</dbReference>
<dbReference type="Gene3D" id="3.40.30.10">
    <property type="entry name" value="Glutaredoxin"/>
    <property type="match status" value="1"/>
</dbReference>
<sequence>MKKHVLVLIFAFLMLTACSSQQTQGTPISSFSFMNQHSQEFGMEQLEGKVWIADFIFTNCETVCPPMTAKMAELQQEIKEKEYDVEFVSFSVDPGNDTPEKLNEYLTHFTNNDDHWNVLTGYTQDEIEKFALEEFQTLVHKPDSTDQVLHGVNFYVINSDGVIVNEFGFTEPDLTESILKEIEKQ</sequence>
<feature type="disulfide bond" description="Redox-active" evidence="4">
    <location>
        <begin position="60"/>
        <end position="64"/>
    </location>
</feature>
<proteinExistence type="inferred from homology"/>
<evidence type="ECO:0000256" key="4">
    <source>
        <dbReference type="PIRSR" id="PIRSR603782-2"/>
    </source>
</evidence>
<dbReference type="RefSeq" id="WP_041088128.1">
    <property type="nucleotide sequence ID" value="NZ_JXRP01000016.1"/>
</dbReference>
<dbReference type="Proteomes" id="UP000031938">
    <property type="component" value="Unassembled WGS sequence"/>
</dbReference>
<evidence type="ECO:0000256" key="5">
    <source>
        <dbReference type="SAM" id="SignalP"/>
    </source>
</evidence>
<dbReference type="STRING" id="889306.KP78_18620"/>
<keyword evidence="4" id="KW-1015">Disulfide bond</keyword>
<gene>
    <name evidence="7" type="ORF">KP78_18620</name>
</gene>
<keyword evidence="5" id="KW-0732">Signal</keyword>
<comment type="similarity">
    <text evidence="1">Belongs to the SCO1/2 family.</text>
</comment>
<dbReference type="CDD" id="cd02968">
    <property type="entry name" value="SCO"/>
    <property type="match status" value="1"/>
</dbReference>
<dbReference type="AlphaFoldDB" id="A0A0C2RY78"/>
<dbReference type="PANTHER" id="PTHR12151">
    <property type="entry name" value="ELECTRON TRANSPORT PROTIN SCO1/SENC FAMILY MEMBER"/>
    <property type="match status" value="1"/>
</dbReference>
<feature type="domain" description="Thioredoxin" evidence="6">
    <location>
        <begin position="22"/>
        <end position="184"/>
    </location>
</feature>
<evidence type="ECO:0000313" key="7">
    <source>
        <dbReference type="EMBL" id="KIL46744.1"/>
    </source>
</evidence>
<dbReference type="OrthoDB" id="9811998at2"/>
<evidence type="ECO:0000313" key="8">
    <source>
        <dbReference type="Proteomes" id="UP000031938"/>
    </source>
</evidence>
<feature type="binding site" evidence="3">
    <location>
        <position position="150"/>
    </location>
    <ligand>
        <name>Cu cation</name>
        <dbReference type="ChEBI" id="CHEBI:23378"/>
    </ligand>
</feature>
<feature type="signal peptide" evidence="5">
    <location>
        <begin position="1"/>
        <end position="22"/>
    </location>
</feature>
<evidence type="ECO:0000256" key="2">
    <source>
        <dbReference type="ARBA" id="ARBA00023008"/>
    </source>
</evidence>